<organism evidence="2 3">
    <name type="scientific">Nocardioides panacisoli</name>
    <dbReference type="NCBI Taxonomy" id="627624"/>
    <lineage>
        <taxon>Bacteria</taxon>
        <taxon>Bacillati</taxon>
        <taxon>Actinomycetota</taxon>
        <taxon>Actinomycetes</taxon>
        <taxon>Propionibacteriales</taxon>
        <taxon>Nocardioidaceae</taxon>
        <taxon>Nocardioides</taxon>
    </lineage>
</organism>
<keyword evidence="1" id="KW-0472">Membrane</keyword>
<protein>
    <recommendedName>
        <fullName evidence="4">DUF2752 domain-containing protein</fullName>
    </recommendedName>
</protein>
<feature type="transmembrane region" description="Helical" evidence="1">
    <location>
        <begin position="51"/>
        <end position="72"/>
    </location>
</feature>
<dbReference type="InterPro" id="IPR021215">
    <property type="entry name" value="DUF2752"/>
</dbReference>
<keyword evidence="1" id="KW-0812">Transmembrane</keyword>
<accession>A0ABP7IMU2</accession>
<reference evidence="3" key="1">
    <citation type="journal article" date="2019" name="Int. J. Syst. Evol. Microbiol.">
        <title>The Global Catalogue of Microorganisms (GCM) 10K type strain sequencing project: providing services to taxonomists for standard genome sequencing and annotation.</title>
        <authorList>
            <consortium name="The Broad Institute Genomics Platform"/>
            <consortium name="The Broad Institute Genome Sequencing Center for Infectious Disease"/>
            <person name="Wu L."/>
            <person name="Ma J."/>
        </authorList>
    </citation>
    <scope>NUCLEOTIDE SEQUENCE [LARGE SCALE GENOMIC DNA]</scope>
    <source>
        <strain evidence="3">JCM 16953</strain>
    </source>
</reference>
<evidence type="ECO:0008006" key="4">
    <source>
        <dbReference type="Google" id="ProtNLM"/>
    </source>
</evidence>
<gene>
    <name evidence="2" type="ORF">GCM10022242_25030</name>
</gene>
<dbReference type="EMBL" id="BAABAH010000008">
    <property type="protein sequence ID" value="GAA3822459.1"/>
    <property type="molecule type" value="Genomic_DNA"/>
</dbReference>
<sequence length="152" mass="16110">MTLDELSGTEVLAADAPAVRSRTRRMVAPLVVAGGLTAMTVALHFRDPHDHGSWGFCPLAAMGVYCPGCGGLRAVNDLSNGQLGAAASSNLLFIVSLPFLAYAFGRWTYGRWTGRPWQPSGRSMNVTAVVVCALMLVFAVLRNTTAGSWLAP</sequence>
<keyword evidence="3" id="KW-1185">Reference proteome</keyword>
<keyword evidence="1" id="KW-1133">Transmembrane helix</keyword>
<proteinExistence type="predicted"/>
<dbReference type="Pfam" id="PF10825">
    <property type="entry name" value="DUF2752"/>
    <property type="match status" value="1"/>
</dbReference>
<dbReference type="RefSeq" id="WP_344775879.1">
    <property type="nucleotide sequence ID" value="NZ_BAABAH010000008.1"/>
</dbReference>
<feature type="transmembrane region" description="Helical" evidence="1">
    <location>
        <begin position="124"/>
        <end position="141"/>
    </location>
</feature>
<comment type="caution">
    <text evidence="2">The sequence shown here is derived from an EMBL/GenBank/DDBJ whole genome shotgun (WGS) entry which is preliminary data.</text>
</comment>
<evidence type="ECO:0000313" key="3">
    <source>
        <dbReference type="Proteomes" id="UP001501821"/>
    </source>
</evidence>
<feature type="transmembrane region" description="Helical" evidence="1">
    <location>
        <begin position="27"/>
        <end position="45"/>
    </location>
</feature>
<evidence type="ECO:0000313" key="2">
    <source>
        <dbReference type="EMBL" id="GAA3822459.1"/>
    </source>
</evidence>
<evidence type="ECO:0000256" key="1">
    <source>
        <dbReference type="SAM" id="Phobius"/>
    </source>
</evidence>
<feature type="transmembrane region" description="Helical" evidence="1">
    <location>
        <begin position="84"/>
        <end position="104"/>
    </location>
</feature>
<dbReference type="Proteomes" id="UP001501821">
    <property type="component" value="Unassembled WGS sequence"/>
</dbReference>
<name>A0ABP7IMU2_9ACTN</name>